<dbReference type="PANTHER" id="PTHR43792">
    <property type="entry name" value="GNAT FAMILY, PUTATIVE (AFU_ORTHOLOGUE AFUA_3G00765)-RELATED-RELATED"/>
    <property type="match status" value="1"/>
</dbReference>
<dbReference type="Gene3D" id="3.40.630.30">
    <property type="match status" value="1"/>
</dbReference>
<accession>A0A964E696</accession>
<dbReference type="AlphaFoldDB" id="A0A964E696"/>
<evidence type="ECO:0000259" key="1">
    <source>
        <dbReference type="PROSITE" id="PS51186"/>
    </source>
</evidence>
<organism evidence="2 3">
    <name type="scientific">Acidisoma cellulosilyticum</name>
    <dbReference type="NCBI Taxonomy" id="2802395"/>
    <lineage>
        <taxon>Bacteria</taxon>
        <taxon>Pseudomonadati</taxon>
        <taxon>Pseudomonadota</taxon>
        <taxon>Alphaproteobacteria</taxon>
        <taxon>Acetobacterales</taxon>
        <taxon>Acidocellaceae</taxon>
        <taxon>Acidisoma</taxon>
    </lineage>
</organism>
<dbReference type="InterPro" id="IPR000182">
    <property type="entry name" value="GNAT_dom"/>
</dbReference>
<dbReference type="EMBL" id="JAESVA010000012">
    <property type="protein sequence ID" value="MCB8883277.1"/>
    <property type="molecule type" value="Genomic_DNA"/>
</dbReference>
<dbReference type="InterPro" id="IPR016181">
    <property type="entry name" value="Acyl_CoA_acyltransferase"/>
</dbReference>
<dbReference type="Proteomes" id="UP000721844">
    <property type="component" value="Unassembled WGS sequence"/>
</dbReference>
<gene>
    <name evidence="2" type="ORF">ACELLULO517_23715</name>
</gene>
<proteinExistence type="predicted"/>
<dbReference type="PANTHER" id="PTHR43792:SF1">
    <property type="entry name" value="N-ACETYLTRANSFERASE DOMAIN-CONTAINING PROTEIN"/>
    <property type="match status" value="1"/>
</dbReference>
<evidence type="ECO:0000313" key="3">
    <source>
        <dbReference type="Proteomes" id="UP000721844"/>
    </source>
</evidence>
<sequence length="178" mass="19573">MARLTGLPVFETARLRLTPRSIAETEACLAMDRAPGVTLHVAGPWDDPDAHRLFVERRTSGPYPAGLGYWTIRLRGQPQGFLGWVLLIPEDARGPETEIGWRLRPEYWGQGIATEAAQPILAHAFRTLRCPRLVADIMDANAGSLRVAAKLGFAPADGGSALYRRLSLAREDYVARLA</sequence>
<keyword evidence="3" id="KW-1185">Reference proteome</keyword>
<reference evidence="2 3" key="1">
    <citation type="journal article" date="2021" name="Microorganisms">
        <title>Acidisoma silvae sp. nov. and Acidisomacellulosilytica sp. nov., Two Acidophilic Bacteria Isolated from Decaying Wood, Hydrolyzing Cellulose and Producing Poly-3-hydroxybutyrate.</title>
        <authorList>
            <person name="Mieszkin S."/>
            <person name="Pouder E."/>
            <person name="Uroz S."/>
            <person name="Simon-Colin C."/>
            <person name="Alain K."/>
        </authorList>
    </citation>
    <scope>NUCLEOTIDE SEQUENCE [LARGE SCALE GENOMIC DNA]</scope>
    <source>
        <strain evidence="2 3">HW T5.17</strain>
    </source>
</reference>
<dbReference type="RefSeq" id="WP_227309931.1">
    <property type="nucleotide sequence ID" value="NZ_JAESVA010000012.1"/>
</dbReference>
<dbReference type="GO" id="GO:0016747">
    <property type="term" value="F:acyltransferase activity, transferring groups other than amino-acyl groups"/>
    <property type="evidence" value="ECO:0007669"/>
    <property type="project" value="InterPro"/>
</dbReference>
<protein>
    <submittedName>
        <fullName evidence="2">GNAT family N-acetyltransferase</fullName>
    </submittedName>
</protein>
<name>A0A964E696_9PROT</name>
<comment type="caution">
    <text evidence="2">The sequence shown here is derived from an EMBL/GenBank/DDBJ whole genome shotgun (WGS) entry which is preliminary data.</text>
</comment>
<dbReference type="InterPro" id="IPR051531">
    <property type="entry name" value="N-acetyltransferase"/>
</dbReference>
<feature type="domain" description="N-acetyltransferase" evidence="1">
    <location>
        <begin position="15"/>
        <end position="178"/>
    </location>
</feature>
<dbReference type="Pfam" id="PF13302">
    <property type="entry name" value="Acetyltransf_3"/>
    <property type="match status" value="1"/>
</dbReference>
<evidence type="ECO:0000313" key="2">
    <source>
        <dbReference type="EMBL" id="MCB8883277.1"/>
    </source>
</evidence>
<dbReference type="SUPFAM" id="SSF55729">
    <property type="entry name" value="Acyl-CoA N-acyltransferases (Nat)"/>
    <property type="match status" value="1"/>
</dbReference>
<dbReference type="PROSITE" id="PS51186">
    <property type="entry name" value="GNAT"/>
    <property type="match status" value="1"/>
</dbReference>